<feature type="non-terminal residue" evidence="2">
    <location>
        <position position="179"/>
    </location>
</feature>
<dbReference type="STRING" id="1095630.A0A2J6TNX6"/>
<dbReference type="InParanoid" id="A0A2J6TNX6"/>
<dbReference type="RefSeq" id="XP_024741623.1">
    <property type="nucleotide sequence ID" value="XM_024873333.1"/>
</dbReference>
<organism evidence="2 3">
    <name type="scientific">Hyaloscypha bicolor E</name>
    <dbReference type="NCBI Taxonomy" id="1095630"/>
    <lineage>
        <taxon>Eukaryota</taxon>
        <taxon>Fungi</taxon>
        <taxon>Dikarya</taxon>
        <taxon>Ascomycota</taxon>
        <taxon>Pezizomycotina</taxon>
        <taxon>Leotiomycetes</taxon>
        <taxon>Helotiales</taxon>
        <taxon>Hyaloscyphaceae</taxon>
        <taxon>Hyaloscypha</taxon>
        <taxon>Hyaloscypha bicolor</taxon>
    </lineage>
</organism>
<accession>A0A2J6TNX6</accession>
<gene>
    <name evidence="2" type="ORF">K444DRAFT_499797</name>
</gene>
<dbReference type="Proteomes" id="UP000235371">
    <property type="component" value="Unassembled WGS sequence"/>
</dbReference>
<dbReference type="AlphaFoldDB" id="A0A2J6TNX6"/>
<evidence type="ECO:0000313" key="2">
    <source>
        <dbReference type="EMBL" id="PMD64719.1"/>
    </source>
</evidence>
<dbReference type="Pfam" id="PF06985">
    <property type="entry name" value="HET"/>
    <property type="match status" value="1"/>
</dbReference>
<sequence>QIRLLTLFPGVNGDNGDSPIRCILKPVHLDDAHPPCYTALSYTWGDNSNKVTIEVNGTEFEVTRNLHLALKHFRNTQDPIPTLWVDAICINQKHDNEKEAQVQFMQSIFSGAQETWGWLGPEVDKSNNAVDLINVLSRAQWGSLKSPGIEDKLAALDHLLTRDYWYRVWIVQEIVLSKK</sequence>
<proteinExistence type="predicted"/>
<evidence type="ECO:0000259" key="1">
    <source>
        <dbReference type="Pfam" id="PF06985"/>
    </source>
</evidence>
<reference evidence="2 3" key="1">
    <citation type="submission" date="2016-04" db="EMBL/GenBank/DDBJ databases">
        <title>A degradative enzymes factory behind the ericoid mycorrhizal symbiosis.</title>
        <authorList>
            <consortium name="DOE Joint Genome Institute"/>
            <person name="Martino E."/>
            <person name="Morin E."/>
            <person name="Grelet G."/>
            <person name="Kuo A."/>
            <person name="Kohler A."/>
            <person name="Daghino S."/>
            <person name="Barry K."/>
            <person name="Choi C."/>
            <person name="Cichocki N."/>
            <person name="Clum A."/>
            <person name="Copeland A."/>
            <person name="Hainaut M."/>
            <person name="Haridas S."/>
            <person name="Labutti K."/>
            <person name="Lindquist E."/>
            <person name="Lipzen A."/>
            <person name="Khouja H.-R."/>
            <person name="Murat C."/>
            <person name="Ohm R."/>
            <person name="Olson A."/>
            <person name="Spatafora J."/>
            <person name="Veneault-Fourrey C."/>
            <person name="Henrissat B."/>
            <person name="Grigoriev I."/>
            <person name="Martin F."/>
            <person name="Perotto S."/>
        </authorList>
    </citation>
    <scope>NUCLEOTIDE SEQUENCE [LARGE SCALE GENOMIC DNA]</scope>
    <source>
        <strain evidence="2 3">E</strain>
    </source>
</reference>
<feature type="domain" description="Heterokaryon incompatibility" evidence="1">
    <location>
        <begin position="37"/>
        <end position="173"/>
    </location>
</feature>
<dbReference type="GeneID" id="36581413"/>
<feature type="non-terminal residue" evidence="2">
    <location>
        <position position="1"/>
    </location>
</feature>
<dbReference type="EMBL" id="KZ613747">
    <property type="protein sequence ID" value="PMD64719.1"/>
    <property type="molecule type" value="Genomic_DNA"/>
</dbReference>
<dbReference type="PANTHER" id="PTHR24148:SF77">
    <property type="entry name" value="HETEROKARYON INCOMPATIBILITY DOMAIN-CONTAINING PROTEIN"/>
    <property type="match status" value="1"/>
</dbReference>
<name>A0A2J6TNX6_9HELO</name>
<dbReference type="OrthoDB" id="2157530at2759"/>
<dbReference type="InterPro" id="IPR010730">
    <property type="entry name" value="HET"/>
</dbReference>
<dbReference type="PANTHER" id="PTHR24148">
    <property type="entry name" value="ANKYRIN REPEAT DOMAIN-CONTAINING PROTEIN 39 HOMOLOG-RELATED"/>
    <property type="match status" value="1"/>
</dbReference>
<keyword evidence="3" id="KW-1185">Reference proteome</keyword>
<protein>
    <recommendedName>
        <fullName evidence="1">Heterokaryon incompatibility domain-containing protein</fullName>
    </recommendedName>
</protein>
<dbReference type="InterPro" id="IPR052895">
    <property type="entry name" value="HetReg/Transcr_Mod"/>
</dbReference>
<evidence type="ECO:0000313" key="3">
    <source>
        <dbReference type="Proteomes" id="UP000235371"/>
    </source>
</evidence>